<dbReference type="SUPFAM" id="SSF52540">
    <property type="entry name" value="P-loop containing nucleoside triphosphate hydrolases"/>
    <property type="match status" value="2"/>
</dbReference>
<evidence type="ECO:0000313" key="10">
    <source>
        <dbReference type="Proteomes" id="UP001265083"/>
    </source>
</evidence>
<dbReference type="CDD" id="cd03257">
    <property type="entry name" value="ABC_NikE_OppD_transporters"/>
    <property type="match status" value="2"/>
</dbReference>
<dbReference type="EMBL" id="JAVLUS010000036">
    <property type="protein sequence ID" value="MDS1116807.1"/>
    <property type="molecule type" value="Genomic_DNA"/>
</dbReference>
<evidence type="ECO:0000313" key="9">
    <source>
        <dbReference type="EMBL" id="MDS1116807.1"/>
    </source>
</evidence>
<dbReference type="NCBIfam" id="NF008453">
    <property type="entry name" value="PRK11308.1"/>
    <property type="match status" value="2"/>
</dbReference>
<dbReference type="Gene3D" id="3.40.50.300">
    <property type="entry name" value="P-loop containing nucleotide triphosphate hydrolases"/>
    <property type="match status" value="2"/>
</dbReference>
<dbReference type="InterPro" id="IPR013563">
    <property type="entry name" value="Oligopep_ABC_C"/>
</dbReference>
<dbReference type="GO" id="GO:0005524">
    <property type="term" value="F:ATP binding"/>
    <property type="evidence" value="ECO:0007669"/>
    <property type="project" value="UniProtKB-KW"/>
</dbReference>
<evidence type="ECO:0000256" key="6">
    <source>
        <dbReference type="ARBA" id="ARBA00022840"/>
    </source>
</evidence>
<keyword evidence="3" id="KW-0813">Transport</keyword>
<evidence type="ECO:0000256" key="3">
    <source>
        <dbReference type="ARBA" id="ARBA00022448"/>
    </source>
</evidence>
<keyword evidence="7" id="KW-0472">Membrane</keyword>
<feature type="domain" description="ABC transporter" evidence="8">
    <location>
        <begin position="359"/>
        <end position="607"/>
    </location>
</feature>
<evidence type="ECO:0000259" key="8">
    <source>
        <dbReference type="PROSITE" id="PS50893"/>
    </source>
</evidence>
<accession>A0ABU2GZB6</accession>
<evidence type="ECO:0000256" key="5">
    <source>
        <dbReference type="ARBA" id="ARBA00022741"/>
    </source>
</evidence>
<protein>
    <submittedName>
        <fullName evidence="9">ABC transporter ATP-binding protein</fullName>
    </submittedName>
</protein>
<dbReference type="PANTHER" id="PTHR43297">
    <property type="entry name" value="OLIGOPEPTIDE TRANSPORT ATP-BINDING PROTEIN APPD"/>
    <property type="match status" value="1"/>
</dbReference>
<keyword evidence="4" id="KW-1003">Cell membrane</keyword>
<dbReference type="Pfam" id="PF00005">
    <property type="entry name" value="ABC_tran"/>
    <property type="match status" value="2"/>
</dbReference>
<dbReference type="RefSeq" id="WP_310952493.1">
    <property type="nucleotide sequence ID" value="NZ_JAVLUS010000036.1"/>
</dbReference>
<evidence type="ECO:0000256" key="2">
    <source>
        <dbReference type="ARBA" id="ARBA00005417"/>
    </source>
</evidence>
<keyword evidence="10" id="KW-1185">Reference proteome</keyword>
<dbReference type="SMART" id="SM00382">
    <property type="entry name" value="AAA"/>
    <property type="match status" value="2"/>
</dbReference>
<dbReference type="InterPro" id="IPR003593">
    <property type="entry name" value="AAA+_ATPase"/>
</dbReference>
<dbReference type="PROSITE" id="PS00211">
    <property type="entry name" value="ABC_TRANSPORTER_1"/>
    <property type="match status" value="2"/>
</dbReference>
<dbReference type="Pfam" id="PF08352">
    <property type="entry name" value="oligo_HPY"/>
    <property type="match status" value="2"/>
</dbReference>
<comment type="caution">
    <text evidence="9">The sequence shown here is derived from an EMBL/GenBank/DDBJ whole genome shotgun (WGS) entry which is preliminary data.</text>
</comment>
<dbReference type="InterPro" id="IPR003439">
    <property type="entry name" value="ABC_transporter-like_ATP-bd"/>
</dbReference>
<keyword evidence="5" id="KW-0547">Nucleotide-binding</keyword>
<evidence type="ECO:0000256" key="7">
    <source>
        <dbReference type="ARBA" id="ARBA00023136"/>
    </source>
</evidence>
<evidence type="ECO:0000256" key="1">
    <source>
        <dbReference type="ARBA" id="ARBA00004202"/>
    </source>
</evidence>
<comment type="similarity">
    <text evidence="2">Belongs to the ABC transporter superfamily.</text>
</comment>
<dbReference type="InterPro" id="IPR050388">
    <property type="entry name" value="ABC_Ni/Peptide_Import"/>
</dbReference>
<dbReference type="NCBIfam" id="TIGR01727">
    <property type="entry name" value="oligo_HPY"/>
    <property type="match status" value="2"/>
</dbReference>
<dbReference type="Proteomes" id="UP001265083">
    <property type="component" value="Unassembled WGS sequence"/>
</dbReference>
<evidence type="ECO:0000256" key="4">
    <source>
        <dbReference type="ARBA" id="ARBA00022475"/>
    </source>
</evidence>
<name>A0ABU2GZB6_9ACTN</name>
<organism evidence="9 10">
    <name type="scientific">Gordonia westfalica</name>
    <dbReference type="NCBI Taxonomy" id="158898"/>
    <lineage>
        <taxon>Bacteria</taxon>
        <taxon>Bacillati</taxon>
        <taxon>Actinomycetota</taxon>
        <taxon>Actinomycetes</taxon>
        <taxon>Mycobacteriales</taxon>
        <taxon>Gordoniaceae</taxon>
        <taxon>Gordonia</taxon>
    </lineage>
</organism>
<comment type="subcellular location">
    <subcellularLocation>
        <location evidence="1">Cell membrane</location>
        <topology evidence="1">Peripheral membrane protein</topology>
    </subcellularLocation>
</comment>
<feature type="domain" description="ABC transporter" evidence="8">
    <location>
        <begin position="11"/>
        <end position="258"/>
    </location>
</feature>
<reference evidence="9 10" key="1">
    <citation type="submission" date="2023-08" db="EMBL/GenBank/DDBJ databases">
        <title>Bioegradation of LLDPE and BLDPE plastic by marine bacteria from coast plastic debris.</title>
        <authorList>
            <person name="Rong Z."/>
        </authorList>
    </citation>
    <scope>NUCLEOTIDE SEQUENCE [LARGE SCALE GENOMIC DNA]</scope>
    <source>
        <strain evidence="9 10">Z-2</strain>
    </source>
</reference>
<proteinExistence type="inferred from homology"/>
<dbReference type="InterPro" id="IPR017871">
    <property type="entry name" value="ABC_transporter-like_CS"/>
</dbReference>
<gene>
    <name evidence="9" type="ORF">RD149_24010</name>
</gene>
<sequence length="685" mass="73284">MTISSDPVLTVRDLRVDFGSEAGVVDAVRGLDFDLYPGRTTAIVGESGSGKSVSALAVLGLLPDTARVTGSVALRGRELIGLSDKEMSAVRGSEIAMVFQDPMSSLTPVFTVGAQISEALRAHRSITAKQAWARSVDLLDLVGIGDPQRRAKAFPHQLSGGMRQRVMIAMAIANDPSVIIADEPTTALDVTIQAQILDVLATARRETGAAMLLITHDLGVVAGHADDVAVMYAGRSVETADVDTLFAGPRMPYTIGLLGAVPRADRRTDALIPIPGTPPVLIDVLDECQFAPRCPVAIDDCRGGEPALADVTDDHRAACVRVGEIDAGGEIAGEPVFGVPEVPTSPVATVAREERPTVLDVEDMTKAFPLTSGFLKRRVGSVRAVNGISFDIRRGESMALVGESGSGKSTTLLEIMDFAQPAGVVRIGGVDPASVRAREARALRQKVSIVFQDPSDALDPRFTAFDIIAEPLRALGVSKPETEEKVAGLMRRVGLDPVHADRFPGAFSGGQRQRLAIARALATDPDLIILDEPLSALDVSVQADIVNLIRRLQADGDVAYLVVAHDLSVVRHLADRVAVMYLGEIVESGPTESVFADPAHPYTRALLSAVPVPDPRVERERQRIVLHGEQPSATDEIVGCGFTSRCPLHARLDDERRERCRTVSPRLRPVTADHRAACHFLEEER</sequence>
<dbReference type="PANTHER" id="PTHR43297:SF2">
    <property type="entry name" value="DIPEPTIDE TRANSPORT ATP-BINDING PROTEIN DPPD"/>
    <property type="match status" value="1"/>
</dbReference>
<keyword evidence="6 9" id="KW-0067">ATP-binding</keyword>
<dbReference type="PROSITE" id="PS50893">
    <property type="entry name" value="ABC_TRANSPORTER_2"/>
    <property type="match status" value="2"/>
</dbReference>
<dbReference type="InterPro" id="IPR027417">
    <property type="entry name" value="P-loop_NTPase"/>
</dbReference>